<dbReference type="Pfam" id="PF01549">
    <property type="entry name" value="ShK"/>
    <property type="match status" value="3"/>
</dbReference>
<comment type="caution">
    <text evidence="8">The sequence shown here is derived from an EMBL/GenBank/DDBJ whole genome shotgun (WGS) entry which is preliminary data.</text>
</comment>
<dbReference type="PANTHER" id="PTHR24020:SF84">
    <property type="entry name" value="VWFA DOMAIN-CONTAINING PROTEIN"/>
    <property type="match status" value="1"/>
</dbReference>
<feature type="signal peptide" evidence="6">
    <location>
        <begin position="1"/>
        <end position="20"/>
    </location>
</feature>
<organism evidence="8 9">
    <name type="scientific">Sinanodonta woodiana</name>
    <name type="common">Chinese pond mussel</name>
    <name type="synonym">Anodonta woodiana</name>
    <dbReference type="NCBI Taxonomy" id="1069815"/>
    <lineage>
        <taxon>Eukaryota</taxon>
        <taxon>Metazoa</taxon>
        <taxon>Spiralia</taxon>
        <taxon>Lophotrochozoa</taxon>
        <taxon>Mollusca</taxon>
        <taxon>Bivalvia</taxon>
        <taxon>Autobranchia</taxon>
        <taxon>Heteroconchia</taxon>
        <taxon>Palaeoheterodonta</taxon>
        <taxon>Unionida</taxon>
        <taxon>Unionoidea</taxon>
        <taxon>Unionidae</taxon>
        <taxon>Unioninae</taxon>
        <taxon>Sinanodonta</taxon>
    </lineage>
</organism>
<dbReference type="PRINTS" id="PR00453">
    <property type="entry name" value="VWFADOMAIN"/>
</dbReference>
<dbReference type="InterPro" id="IPR050525">
    <property type="entry name" value="ECM_Assembly_Org"/>
</dbReference>
<dbReference type="InterPro" id="IPR036465">
    <property type="entry name" value="vWFA_dom_sf"/>
</dbReference>
<sequence length="641" mass="69764">MAKPLQPAFILLIAVTSVLGFLVLDEQVATVSTPTDTGNKTTCNSSAEEIVFVLDASGSVGHDNFNLVKDFVKTVIRSLNIGTGPNQTRVGLITYSTNVVMQIKIQDNHTLHELEQAVDNIVYSTGGKTETEKALNLLTTEGFQGMRPGTRKTAIVITDGLSTQPNLTQQTAKAARDSGILIFAIGVGNQVNMDELNGIAKDTKQVFLVDDFNALSGMVKQLTQAACEAIRPTVTCMTKVADVVFLIDSSGSVGFENFEKMKQFVQQVVEFFDVGTSYTNVGLIVFNDRPKIEFQLNKYQTKSELIAAINQLVYSQGGTNTATALETLRTDGFAYDRPNAPNIAIVVTDGLSKNPDATKIQAILLKEHGITVFAIGVGNHTNRQELDTIASSPNPRTKYVFEVGDFDTLKTLDAIVAHSTCGVQIGGIPYMTTTSSSATSKYGCYDAIDGCETYGRDACSDYEPWARAHCMFYCGFCPHLAMTGTTTEAPCDDNIRNCHEYGTYICTEISMIEWTTGHCKKYCGLCGNGSLPHENPTTPTPMSTTTSDGVCRNRINNCHEYNNNTCTEQSYRTWAQQNCAEFCGFCSNYNVIKGIQSSTGNYTCPDWKLPKECIMTSIPGSACPMPSCPPGYTLTVELPKH</sequence>
<keyword evidence="4" id="KW-0677">Repeat</keyword>
<evidence type="ECO:0000313" key="8">
    <source>
        <dbReference type="EMBL" id="KAL3865924.1"/>
    </source>
</evidence>
<dbReference type="AlphaFoldDB" id="A0ABD3VWC8"/>
<dbReference type="SMART" id="SM00327">
    <property type="entry name" value="VWA"/>
    <property type="match status" value="2"/>
</dbReference>
<dbReference type="EMBL" id="JBJQND010000009">
    <property type="protein sequence ID" value="KAL3865924.1"/>
    <property type="molecule type" value="Genomic_DNA"/>
</dbReference>
<dbReference type="Proteomes" id="UP001634394">
    <property type="component" value="Unassembled WGS sequence"/>
</dbReference>
<dbReference type="SMART" id="SM00254">
    <property type="entry name" value="ShKT"/>
    <property type="match status" value="3"/>
</dbReference>
<feature type="domain" description="VWFA" evidence="7">
    <location>
        <begin position="49"/>
        <end position="222"/>
    </location>
</feature>
<dbReference type="Gene3D" id="1.10.10.1940">
    <property type="match status" value="1"/>
</dbReference>
<evidence type="ECO:0000256" key="1">
    <source>
        <dbReference type="ARBA" id="ARBA00004613"/>
    </source>
</evidence>
<comment type="subcellular location">
    <subcellularLocation>
        <location evidence="1">Secreted</location>
    </subcellularLocation>
</comment>
<dbReference type="InterPro" id="IPR003582">
    <property type="entry name" value="ShKT_dom"/>
</dbReference>
<keyword evidence="5" id="KW-0325">Glycoprotein</keyword>
<dbReference type="PANTHER" id="PTHR24020">
    <property type="entry name" value="COLLAGEN ALPHA"/>
    <property type="match status" value="1"/>
</dbReference>
<accession>A0ABD3VWC8</accession>
<dbReference type="FunFam" id="3.40.50.410:FF:000004">
    <property type="entry name" value="collagen alpha-6(VI) chain"/>
    <property type="match status" value="1"/>
</dbReference>
<keyword evidence="2" id="KW-0964">Secreted</keyword>
<name>A0ABD3VWC8_SINWO</name>
<dbReference type="Gene3D" id="3.40.50.410">
    <property type="entry name" value="von Willebrand factor, type A domain"/>
    <property type="match status" value="2"/>
</dbReference>
<evidence type="ECO:0000313" key="9">
    <source>
        <dbReference type="Proteomes" id="UP001634394"/>
    </source>
</evidence>
<evidence type="ECO:0000256" key="4">
    <source>
        <dbReference type="ARBA" id="ARBA00022737"/>
    </source>
</evidence>
<gene>
    <name evidence="8" type="ORF">ACJMK2_043269</name>
</gene>
<dbReference type="SUPFAM" id="SSF53300">
    <property type="entry name" value="vWA-like"/>
    <property type="match status" value="2"/>
</dbReference>
<feature type="chain" id="PRO_5044800409" description="VWFA domain-containing protein" evidence="6">
    <location>
        <begin position="21"/>
        <end position="641"/>
    </location>
</feature>
<evidence type="ECO:0000256" key="3">
    <source>
        <dbReference type="ARBA" id="ARBA00022729"/>
    </source>
</evidence>
<dbReference type="InterPro" id="IPR002035">
    <property type="entry name" value="VWF_A"/>
</dbReference>
<dbReference type="Pfam" id="PF00092">
    <property type="entry name" value="VWA"/>
    <property type="match status" value="2"/>
</dbReference>
<feature type="domain" description="VWFA" evidence="7">
    <location>
        <begin position="242"/>
        <end position="416"/>
    </location>
</feature>
<dbReference type="GO" id="GO:0005576">
    <property type="term" value="C:extracellular region"/>
    <property type="evidence" value="ECO:0007669"/>
    <property type="project" value="UniProtKB-SubCell"/>
</dbReference>
<evidence type="ECO:0000256" key="5">
    <source>
        <dbReference type="ARBA" id="ARBA00023180"/>
    </source>
</evidence>
<dbReference type="CDD" id="cd01450">
    <property type="entry name" value="vWFA_subfamily_ECM"/>
    <property type="match status" value="2"/>
</dbReference>
<dbReference type="PROSITE" id="PS50234">
    <property type="entry name" value="VWFA"/>
    <property type="match status" value="2"/>
</dbReference>
<evidence type="ECO:0000259" key="7">
    <source>
        <dbReference type="PROSITE" id="PS50234"/>
    </source>
</evidence>
<proteinExistence type="predicted"/>
<evidence type="ECO:0000256" key="6">
    <source>
        <dbReference type="SAM" id="SignalP"/>
    </source>
</evidence>
<reference evidence="8 9" key="1">
    <citation type="submission" date="2024-11" db="EMBL/GenBank/DDBJ databases">
        <title>Chromosome-level genome assembly of the freshwater bivalve Anodonta woodiana.</title>
        <authorList>
            <person name="Chen X."/>
        </authorList>
    </citation>
    <scope>NUCLEOTIDE SEQUENCE [LARGE SCALE GENOMIC DNA]</scope>
    <source>
        <strain evidence="8">MN2024</strain>
        <tissue evidence="8">Gills</tissue>
    </source>
</reference>
<evidence type="ECO:0000256" key="2">
    <source>
        <dbReference type="ARBA" id="ARBA00022525"/>
    </source>
</evidence>
<keyword evidence="3 6" id="KW-0732">Signal</keyword>
<keyword evidence="9" id="KW-1185">Reference proteome</keyword>
<protein>
    <recommendedName>
        <fullName evidence="7">VWFA domain-containing protein</fullName>
    </recommendedName>
</protein>